<dbReference type="AlphaFoldDB" id="A0A835NZD2"/>
<dbReference type="GO" id="GO:0009986">
    <property type="term" value="C:cell surface"/>
    <property type="evidence" value="ECO:0007669"/>
    <property type="project" value="TreeGrafter"/>
</dbReference>
<dbReference type="PANTHER" id="PTHR10822">
    <property type="entry name" value="GLYPICAN"/>
    <property type="match status" value="1"/>
</dbReference>
<comment type="function">
    <text evidence="12">Cell surface proteoglycan.</text>
</comment>
<dbReference type="GO" id="GO:1905475">
    <property type="term" value="P:regulation of protein localization to membrane"/>
    <property type="evidence" value="ECO:0007669"/>
    <property type="project" value="TreeGrafter"/>
</dbReference>
<keyword evidence="16" id="KW-1185">Reference proteome</keyword>
<evidence type="ECO:0000256" key="8">
    <source>
        <dbReference type="ARBA" id="ARBA00023180"/>
    </source>
</evidence>
<evidence type="ECO:0000256" key="6">
    <source>
        <dbReference type="ARBA" id="ARBA00022974"/>
    </source>
</evidence>
<keyword evidence="10 12" id="KW-0449">Lipoprotein</keyword>
<comment type="similarity">
    <text evidence="2 11">Belongs to the glypican family.</text>
</comment>
<dbReference type="Proteomes" id="UP000618051">
    <property type="component" value="Unassembled WGS sequence"/>
</dbReference>
<evidence type="ECO:0000256" key="2">
    <source>
        <dbReference type="ARBA" id="ARBA00010260"/>
    </source>
</evidence>
<keyword evidence="6 12" id="KW-0654">Proteoglycan</keyword>
<evidence type="ECO:0000256" key="13">
    <source>
        <dbReference type="SAM" id="MobiDB-lite"/>
    </source>
</evidence>
<feature type="compositionally biased region" description="Basic and acidic residues" evidence="13">
    <location>
        <begin position="615"/>
        <end position="628"/>
    </location>
</feature>
<accession>A0A835NZD2</accession>
<dbReference type="GO" id="GO:0098552">
    <property type="term" value="C:side of membrane"/>
    <property type="evidence" value="ECO:0007669"/>
    <property type="project" value="UniProtKB-KW"/>
</dbReference>
<dbReference type="EMBL" id="JADDUC020000002">
    <property type="protein sequence ID" value="KAI1241798.1"/>
    <property type="molecule type" value="Genomic_DNA"/>
</dbReference>
<dbReference type="GO" id="GO:0005576">
    <property type="term" value="C:extracellular region"/>
    <property type="evidence" value="ECO:0007669"/>
    <property type="project" value="TreeGrafter"/>
</dbReference>
<name>A0A835NZD2_9PASS</name>
<keyword evidence="8" id="KW-0325">Glycoprotein</keyword>
<feature type="region of interest" description="Disordered" evidence="13">
    <location>
        <begin position="577"/>
        <end position="601"/>
    </location>
</feature>
<dbReference type="PANTHER" id="PTHR10822:SF31">
    <property type="entry name" value="GLYPICAN-6"/>
    <property type="match status" value="1"/>
</dbReference>
<proteinExistence type="inferred from homology"/>
<evidence type="ECO:0000256" key="9">
    <source>
        <dbReference type="ARBA" id="ARBA00023207"/>
    </source>
</evidence>
<reference evidence="14" key="1">
    <citation type="submission" date="2020-10" db="EMBL/GenBank/DDBJ databases">
        <title>Feather gene expression reveals the developmental basis of iridescence in African starlings.</title>
        <authorList>
            <person name="Rubenstein D.R."/>
        </authorList>
    </citation>
    <scope>NUCLEOTIDE SEQUENCE</scope>
    <source>
        <strain evidence="14">SS15</strain>
        <tissue evidence="14">Liver</tissue>
    </source>
</reference>
<keyword evidence="4 12" id="KW-0336">GPI-anchor</keyword>
<evidence type="ECO:0000313" key="14">
    <source>
        <dbReference type="EMBL" id="KAG0125386.1"/>
    </source>
</evidence>
<dbReference type="EMBL" id="JADDUC010000021">
    <property type="protein sequence ID" value="KAG0125386.1"/>
    <property type="molecule type" value="Genomic_DNA"/>
</dbReference>
<dbReference type="GO" id="GO:0016477">
    <property type="term" value="P:cell migration"/>
    <property type="evidence" value="ECO:0007669"/>
    <property type="project" value="TreeGrafter"/>
</dbReference>
<organism evidence="14">
    <name type="scientific">Lamprotornis superbus</name>
    <dbReference type="NCBI Taxonomy" id="245042"/>
    <lineage>
        <taxon>Eukaryota</taxon>
        <taxon>Metazoa</taxon>
        <taxon>Chordata</taxon>
        <taxon>Craniata</taxon>
        <taxon>Vertebrata</taxon>
        <taxon>Euteleostomi</taxon>
        <taxon>Archelosauria</taxon>
        <taxon>Archosauria</taxon>
        <taxon>Dinosauria</taxon>
        <taxon>Saurischia</taxon>
        <taxon>Theropoda</taxon>
        <taxon>Coelurosauria</taxon>
        <taxon>Aves</taxon>
        <taxon>Neognathae</taxon>
        <taxon>Neoaves</taxon>
        <taxon>Telluraves</taxon>
        <taxon>Australaves</taxon>
        <taxon>Passeriformes</taxon>
        <taxon>Sturnidae</taxon>
        <taxon>Lamprotornis</taxon>
    </lineage>
</organism>
<dbReference type="GO" id="GO:0005886">
    <property type="term" value="C:plasma membrane"/>
    <property type="evidence" value="ECO:0007669"/>
    <property type="project" value="UniProtKB-SubCell"/>
</dbReference>
<evidence type="ECO:0000256" key="3">
    <source>
        <dbReference type="ARBA" id="ARBA00022475"/>
    </source>
</evidence>
<evidence type="ECO:0008006" key="17">
    <source>
        <dbReference type="Google" id="ProtNLM"/>
    </source>
</evidence>
<keyword evidence="9 12" id="KW-0357">Heparan sulfate</keyword>
<keyword evidence="3" id="KW-1003">Cell membrane</keyword>
<keyword evidence="5" id="KW-0732">Signal</keyword>
<dbReference type="Pfam" id="PF01153">
    <property type="entry name" value="Glypican"/>
    <property type="match status" value="2"/>
</dbReference>
<dbReference type="GO" id="GO:0045202">
    <property type="term" value="C:synapse"/>
    <property type="evidence" value="ECO:0007669"/>
    <property type="project" value="TreeGrafter"/>
</dbReference>
<evidence type="ECO:0000256" key="10">
    <source>
        <dbReference type="ARBA" id="ARBA00023288"/>
    </source>
</evidence>
<keyword evidence="7 12" id="KW-0472">Membrane</keyword>
<dbReference type="OrthoDB" id="10010764at2759"/>
<comment type="subcellular location">
    <subcellularLocation>
        <location evidence="1 12">Cell membrane</location>
        <topology evidence="1 12">Lipid-anchor</topology>
        <topology evidence="1 12">GPI-anchor</topology>
    </subcellularLocation>
</comment>
<evidence type="ECO:0000256" key="12">
    <source>
        <dbReference type="RuleBase" id="RU003519"/>
    </source>
</evidence>
<reference evidence="15" key="3">
    <citation type="submission" date="2022-01" db="EMBL/GenBank/DDBJ databases">
        <authorList>
            <person name="Rubenstein D.R."/>
        </authorList>
    </citation>
    <scope>NUCLEOTIDE SEQUENCE</scope>
    <source>
        <strain evidence="15">SS15</strain>
        <tissue evidence="15">Liver</tissue>
    </source>
</reference>
<evidence type="ECO:0000256" key="4">
    <source>
        <dbReference type="ARBA" id="ARBA00022622"/>
    </source>
</evidence>
<evidence type="ECO:0000313" key="16">
    <source>
        <dbReference type="Proteomes" id="UP000618051"/>
    </source>
</evidence>
<evidence type="ECO:0000313" key="15">
    <source>
        <dbReference type="EMBL" id="KAI1241798.1"/>
    </source>
</evidence>
<evidence type="ECO:0000256" key="7">
    <source>
        <dbReference type="ARBA" id="ARBA00023136"/>
    </source>
</evidence>
<comment type="caution">
    <text evidence="14">The sequence shown here is derived from an EMBL/GenBank/DDBJ whole genome shotgun (WGS) entry which is preliminary data.</text>
</comment>
<evidence type="ECO:0000256" key="11">
    <source>
        <dbReference type="RuleBase" id="RU003518"/>
    </source>
</evidence>
<dbReference type="InterPro" id="IPR001863">
    <property type="entry name" value="Glypican"/>
</dbReference>
<reference evidence="15 16" key="2">
    <citation type="journal article" date="2021" name="J. Hered.">
        <title>Feather Gene Expression Elucidates the Developmental Basis of Plumage Iridescence in African Starlings.</title>
        <authorList>
            <person name="Rubenstein D.R."/>
            <person name="Corvelo A."/>
            <person name="MacManes M.D."/>
            <person name="Maia R."/>
            <person name="Narzisi G."/>
            <person name="Rousaki A."/>
            <person name="Vandenabeele P."/>
            <person name="Shawkey M.D."/>
            <person name="Solomon J."/>
        </authorList>
    </citation>
    <scope>NUCLEOTIDE SEQUENCE [LARGE SCALE GENOMIC DNA]</scope>
    <source>
        <strain evidence="15">SS15</strain>
    </source>
</reference>
<feature type="region of interest" description="Disordered" evidence="13">
    <location>
        <begin position="615"/>
        <end position="651"/>
    </location>
</feature>
<evidence type="ECO:0000256" key="1">
    <source>
        <dbReference type="ARBA" id="ARBA00004609"/>
    </source>
</evidence>
<gene>
    <name evidence="15" type="ORF">IHE44_0005292</name>
    <name evidence="14" type="ORF">IHE44_005366</name>
</gene>
<dbReference type="GO" id="GO:0009966">
    <property type="term" value="P:regulation of signal transduction"/>
    <property type="evidence" value="ECO:0007669"/>
    <property type="project" value="InterPro"/>
</dbReference>
<protein>
    <recommendedName>
        <fullName evidence="17">Glypican-6</fullName>
    </recommendedName>
</protein>
<evidence type="ECO:0000256" key="5">
    <source>
        <dbReference type="ARBA" id="ARBA00022729"/>
    </source>
</evidence>
<sequence length="1041" mass="116266">MGEEQDNRSRPVSAGQLEFFRELLENAERSLNDMFVRTYGMLYMQNSEVFQDLFTELKRYYTGGNVNLEEMLNDFWARLLERMFQLINPQYHFSEDYLECVSKYTDQLKPFGDVPRKLKVQVTRAFIAARTFVQGLTVGREVANRVSKYKEVWLVEYEMNLAKELLPQLDGEISHCSLTTQCGNQQHIKPNSMGEMPSADQAEIKAKQGRGFSKVQLYPICPFMEETSSTVIEMLKLKLENCLHECDACHFDTVPGTSKTENHALSQFERRSQGYNSEDSRALYLMQTNLLRQRALCSGFPFRLLKNLGMDAMVDVAFHIFIIITKLGESYLALNQEILLDVEGVKSPGLLLILFEHGHQIHALNQSLAAAYKASDSFAEGLQIQMKNMKDYQMTTSQQPGMQAGALHGSEGEEGTVLQAQVASHPSLATSVPVYIADYMYLSFGVLACSLPNMSHGAGQECKADGMGSYNGLDLCTQQMASTGYKKIIGVLVDLGAQQDWFQTLIAEVAQIGTAWEKPPIKKMQSQIGVAVYGRKMRAESSSTDGDPGVPYALHFLRIIGKPVSSSEQLVMSIVPKPLTNPQHKNDLPRPSSSSTHPSWQLDASFLPNAVVYGERRHTEPKKADLGKKKQKRKNKEHINPNLNPIPEVNYQNPATKTCALTMPSTGRAVEEDIFDSWEAALQASQCCCHTSPQTPAEECSVSTPTAGNAGLPEEPKGIPSLREWLLCVLTDAMLLVAERLEGPFNIESVMDPIDVKISEAIMNMQENSMQVSAKVFQGCGQPKPAPALRSSRSVPENFNTRFRPYNPEERPTTAAGTSLDRLVTDIKEKLKLSKKFWSTLPYTICKDERVTAGPSVEEDCWNGHTKARYLPEIMHDGLTNQINNPEVDVDITRPDTFIRQQIMALRVMTNKLKNAYNGNDVNFQDTSDETSGSGSGSGCTDDICPTEFDFVTTEAPPVDSDRREVEASATQPGWSLQTLLVICLSLILQRHEKIDRGRKQESFLSESSLTQGCFISTEYQQNKGKKKDKKGTKKNATILH</sequence>